<dbReference type="Pfam" id="PF11127">
    <property type="entry name" value="YgaP-like_TM"/>
    <property type="match status" value="1"/>
</dbReference>
<feature type="domain" description="Inner membrane protein YgaP-like transmembrane" evidence="2">
    <location>
        <begin position="3"/>
        <end position="65"/>
    </location>
</feature>
<evidence type="ECO:0000313" key="3">
    <source>
        <dbReference type="EMBL" id="SDX45633.1"/>
    </source>
</evidence>
<dbReference type="STRING" id="564137.SAMN04488238_108189"/>
<keyword evidence="4" id="KW-1185">Reference proteome</keyword>
<dbReference type="Proteomes" id="UP000198539">
    <property type="component" value="Unassembled WGS sequence"/>
</dbReference>
<evidence type="ECO:0000259" key="2">
    <source>
        <dbReference type="Pfam" id="PF11127"/>
    </source>
</evidence>
<keyword evidence="1" id="KW-0472">Membrane</keyword>
<dbReference type="EMBL" id="FNOM01000008">
    <property type="protein sequence ID" value="SDX45633.1"/>
    <property type="molecule type" value="Genomic_DNA"/>
</dbReference>
<keyword evidence="1" id="KW-0812">Transmembrane</keyword>
<keyword evidence="1" id="KW-1133">Transmembrane helix</keyword>
<dbReference type="InterPro" id="IPR021309">
    <property type="entry name" value="YgaP-like_TM"/>
</dbReference>
<proteinExistence type="predicted"/>
<dbReference type="OrthoDB" id="9804804at2"/>
<feature type="transmembrane region" description="Helical" evidence="1">
    <location>
        <begin position="12"/>
        <end position="29"/>
    </location>
</feature>
<gene>
    <name evidence="3" type="ORF">SAMN04488238_108189</name>
</gene>
<feature type="transmembrane region" description="Helical" evidence="1">
    <location>
        <begin position="35"/>
        <end position="58"/>
    </location>
</feature>
<organism evidence="3 4">
    <name type="scientific">Roseicitreum antarcticum</name>
    <dbReference type="NCBI Taxonomy" id="564137"/>
    <lineage>
        <taxon>Bacteria</taxon>
        <taxon>Pseudomonadati</taxon>
        <taxon>Pseudomonadota</taxon>
        <taxon>Alphaproteobacteria</taxon>
        <taxon>Rhodobacterales</taxon>
        <taxon>Paracoccaceae</taxon>
        <taxon>Roseicitreum</taxon>
    </lineage>
</organism>
<dbReference type="RefSeq" id="WP_092891039.1">
    <property type="nucleotide sequence ID" value="NZ_CP061498.1"/>
</dbReference>
<reference evidence="3 4" key="1">
    <citation type="submission" date="2016-10" db="EMBL/GenBank/DDBJ databases">
        <authorList>
            <person name="de Groot N.N."/>
        </authorList>
    </citation>
    <scope>NUCLEOTIDE SEQUENCE [LARGE SCALE GENOMIC DNA]</scope>
    <source>
        <strain evidence="3 4">CGMCC 1.8894</strain>
    </source>
</reference>
<protein>
    <recommendedName>
        <fullName evidence="2">Inner membrane protein YgaP-like transmembrane domain-containing protein</fullName>
    </recommendedName>
</protein>
<accession>A0A1H3BUQ5</accession>
<sequence length="68" mass="7483">MFAKNVGGIDRVLRIVIGLALILGFFLNMDGAYSWLYLIGVPIALTGIFSTCLAYRIIGMNTCPTEKR</sequence>
<evidence type="ECO:0000256" key="1">
    <source>
        <dbReference type="SAM" id="Phobius"/>
    </source>
</evidence>
<evidence type="ECO:0000313" key="4">
    <source>
        <dbReference type="Proteomes" id="UP000198539"/>
    </source>
</evidence>
<dbReference type="AlphaFoldDB" id="A0A1H3BUQ5"/>
<name>A0A1H3BUQ5_9RHOB</name>